<keyword evidence="4" id="KW-1185">Reference proteome</keyword>
<dbReference type="PANTHER" id="PTHR11071">
    <property type="entry name" value="PEPTIDYL-PROLYL CIS-TRANS ISOMERASE"/>
    <property type="match status" value="1"/>
</dbReference>
<feature type="domain" description="PPIase cyclophilin-type" evidence="2">
    <location>
        <begin position="86"/>
        <end position="254"/>
    </location>
</feature>
<dbReference type="InterPro" id="IPR002130">
    <property type="entry name" value="Cyclophilin-type_PPIase_dom"/>
</dbReference>
<reference evidence="3" key="1">
    <citation type="submission" date="2020-06" db="EMBL/GenBank/DDBJ databases">
        <authorList>
            <consortium name="Plant Systems Biology data submission"/>
        </authorList>
    </citation>
    <scope>NUCLEOTIDE SEQUENCE</scope>
    <source>
        <strain evidence="3">D6</strain>
    </source>
</reference>
<protein>
    <submittedName>
        <fullName evidence="3">Cis-trans isomerase</fullName>
    </submittedName>
</protein>
<dbReference type="Gene3D" id="2.40.100.10">
    <property type="entry name" value="Cyclophilin-like"/>
    <property type="match status" value="1"/>
</dbReference>
<dbReference type="Proteomes" id="UP001153069">
    <property type="component" value="Unassembled WGS sequence"/>
</dbReference>
<dbReference type="GO" id="GO:0006457">
    <property type="term" value="P:protein folding"/>
    <property type="evidence" value="ECO:0007669"/>
    <property type="project" value="TreeGrafter"/>
</dbReference>
<sequence length="400" mass="42938">MASGITAETSRYCFLDLDFDDHRAKLATAAGFVDATDTRYGFTSQDLRLLGGSEISRVKDLIATDHEWSSKATSIGVETKPPVGGNRVVVELYWEVAPMAAENFATLCANGSIIPGSKDKKPKPVPTGSSGKPLSYRGSTMHRCVPGFVLQGGDFVLANGSGGESIYNGKKFKDERAGLNLKHDQKYILSMGNSGKNANSSQFFFTFDAAPQCDGKHVIFGRAISGFEVLDKAETLGTPGGDPTATIRITDCGVFGPLETPGAGYWYDAPDPDSFSGVSPIFMVLPRVAVLAPSQAVLEKFQKAMGDAAIVTLVSAETYKEEDAQISRLNELLGSFFVDVIVVAPVCKAIIPKLSLPKSWSDAKVTMEEAIIDAKPVEAIACVRTKSWLAKRDWRLEGTS</sequence>
<dbReference type="EMBL" id="CAICTM010000047">
    <property type="protein sequence ID" value="CAB9498845.1"/>
    <property type="molecule type" value="Genomic_DNA"/>
</dbReference>
<dbReference type="GO" id="GO:0005737">
    <property type="term" value="C:cytoplasm"/>
    <property type="evidence" value="ECO:0007669"/>
    <property type="project" value="TreeGrafter"/>
</dbReference>
<organism evidence="3 4">
    <name type="scientific">Seminavis robusta</name>
    <dbReference type="NCBI Taxonomy" id="568900"/>
    <lineage>
        <taxon>Eukaryota</taxon>
        <taxon>Sar</taxon>
        <taxon>Stramenopiles</taxon>
        <taxon>Ochrophyta</taxon>
        <taxon>Bacillariophyta</taxon>
        <taxon>Bacillariophyceae</taxon>
        <taxon>Bacillariophycidae</taxon>
        <taxon>Naviculales</taxon>
        <taxon>Naviculaceae</taxon>
        <taxon>Seminavis</taxon>
    </lineage>
</organism>
<dbReference type="Pfam" id="PF00160">
    <property type="entry name" value="Pro_isomerase"/>
    <property type="match status" value="1"/>
</dbReference>
<comment type="caution">
    <text evidence="3">The sequence shown here is derived from an EMBL/GenBank/DDBJ whole genome shotgun (WGS) entry which is preliminary data.</text>
</comment>
<feature type="region of interest" description="Disordered" evidence="1">
    <location>
        <begin position="116"/>
        <end position="136"/>
    </location>
</feature>
<proteinExistence type="predicted"/>
<dbReference type="AlphaFoldDB" id="A0A9N8DE49"/>
<dbReference type="InterPro" id="IPR029000">
    <property type="entry name" value="Cyclophilin-like_dom_sf"/>
</dbReference>
<dbReference type="PRINTS" id="PR00153">
    <property type="entry name" value="CSAPPISMRASE"/>
</dbReference>
<dbReference type="GO" id="GO:0003755">
    <property type="term" value="F:peptidyl-prolyl cis-trans isomerase activity"/>
    <property type="evidence" value="ECO:0007669"/>
    <property type="project" value="InterPro"/>
</dbReference>
<evidence type="ECO:0000256" key="1">
    <source>
        <dbReference type="SAM" id="MobiDB-lite"/>
    </source>
</evidence>
<dbReference type="PROSITE" id="PS50072">
    <property type="entry name" value="CSA_PPIASE_2"/>
    <property type="match status" value="1"/>
</dbReference>
<keyword evidence="3" id="KW-0413">Isomerase</keyword>
<dbReference type="GO" id="GO:0016018">
    <property type="term" value="F:cyclosporin A binding"/>
    <property type="evidence" value="ECO:0007669"/>
    <property type="project" value="TreeGrafter"/>
</dbReference>
<dbReference type="OrthoDB" id="407558at2759"/>
<dbReference type="PANTHER" id="PTHR11071:SF561">
    <property type="entry name" value="PEPTIDYL-PROLYL CIS-TRANS ISOMERASE D-RELATED"/>
    <property type="match status" value="1"/>
</dbReference>
<dbReference type="SUPFAM" id="SSF50891">
    <property type="entry name" value="Cyclophilin-like"/>
    <property type="match status" value="1"/>
</dbReference>
<accession>A0A9N8DE49</accession>
<name>A0A9N8DE49_9STRA</name>
<gene>
    <name evidence="3" type="ORF">SEMRO_47_G027660.1</name>
</gene>
<evidence type="ECO:0000313" key="4">
    <source>
        <dbReference type="Proteomes" id="UP001153069"/>
    </source>
</evidence>
<evidence type="ECO:0000313" key="3">
    <source>
        <dbReference type="EMBL" id="CAB9498845.1"/>
    </source>
</evidence>
<evidence type="ECO:0000259" key="2">
    <source>
        <dbReference type="PROSITE" id="PS50072"/>
    </source>
</evidence>